<proteinExistence type="predicted"/>
<protein>
    <submittedName>
        <fullName evidence="1">DUF1963 domain-containing protein</fullName>
    </submittedName>
</protein>
<accession>A0A9D2BXQ6</accession>
<dbReference type="Proteomes" id="UP000823868">
    <property type="component" value="Unassembled WGS sequence"/>
</dbReference>
<sequence length="287" mass="33810">MDLQETLNAMRRNSIFLNIAGKGTQQRCGTRFGGQPDVPPDFVWPTFRGEGYDGVVKDRPLTFLAQFNCADLAKYDTEHQLPDHGLLSFFYETDTQCWGYDPSDKGCARVFWFEDTSILSAADFPPDMEECFRFPTIAIEMKPEWSYPEWEDFSEREHLLRRDPKQYLAQSEPFEKARQLLVPEEPMVSSKLLGWPDIIQNSMAVECDLVSQGYYLGGKWEEVPEEIRQRAEDTALERWLLLFQLDMVEDDDFELMFGDSGRIYFYITREDLRERRFDRVWLILQCY</sequence>
<dbReference type="PANTHER" id="PTHR36436">
    <property type="entry name" value="SLL5081 PROTEIN"/>
    <property type="match status" value="1"/>
</dbReference>
<dbReference type="Pfam" id="PF09234">
    <property type="entry name" value="DUF1963"/>
    <property type="match status" value="1"/>
</dbReference>
<dbReference type="AlphaFoldDB" id="A0A9D2BXQ6"/>
<dbReference type="Gene3D" id="2.30.320.10">
    <property type="entry name" value="YwqG-like"/>
    <property type="match status" value="1"/>
</dbReference>
<dbReference type="EMBL" id="DXDX01000113">
    <property type="protein sequence ID" value="HIY21436.1"/>
    <property type="molecule type" value="Genomic_DNA"/>
</dbReference>
<dbReference type="InterPro" id="IPR035948">
    <property type="entry name" value="YwqG-like_sf"/>
</dbReference>
<gene>
    <name evidence="1" type="ORF">H9841_06010</name>
</gene>
<dbReference type="PANTHER" id="PTHR36436:SF6">
    <property type="entry name" value="SLL5081 PROTEIN"/>
    <property type="match status" value="1"/>
</dbReference>
<organism evidence="1 2">
    <name type="scientific">Candidatus Flavonifractor merdigallinarum</name>
    <dbReference type="NCBI Taxonomy" id="2838589"/>
    <lineage>
        <taxon>Bacteria</taxon>
        <taxon>Bacillati</taxon>
        <taxon>Bacillota</taxon>
        <taxon>Clostridia</taxon>
        <taxon>Eubacteriales</taxon>
        <taxon>Oscillospiraceae</taxon>
        <taxon>Flavonifractor</taxon>
    </lineage>
</organism>
<reference evidence="1" key="2">
    <citation type="submission" date="2021-04" db="EMBL/GenBank/DDBJ databases">
        <authorList>
            <person name="Gilroy R."/>
        </authorList>
    </citation>
    <scope>NUCLEOTIDE SEQUENCE</scope>
    <source>
        <strain evidence="1">ChiBcec16_6824</strain>
    </source>
</reference>
<dbReference type="InterPro" id="IPR015315">
    <property type="entry name" value="DUF1963"/>
</dbReference>
<dbReference type="SUPFAM" id="SSF103032">
    <property type="entry name" value="Hypothetical protein YwqG"/>
    <property type="match status" value="1"/>
</dbReference>
<name>A0A9D2BXQ6_9FIRM</name>
<evidence type="ECO:0000313" key="1">
    <source>
        <dbReference type="EMBL" id="HIY21436.1"/>
    </source>
</evidence>
<evidence type="ECO:0000313" key="2">
    <source>
        <dbReference type="Proteomes" id="UP000823868"/>
    </source>
</evidence>
<reference evidence="1" key="1">
    <citation type="journal article" date="2021" name="PeerJ">
        <title>Extensive microbial diversity within the chicken gut microbiome revealed by metagenomics and culture.</title>
        <authorList>
            <person name="Gilroy R."/>
            <person name="Ravi A."/>
            <person name="Getino M."/>
            <person name="Pursley I."/>
            <person name="Horton D.L."/>
            <person name="Alikhan N.F."/>
            <person name="Baker D."/>
            <person name="Gharbi K."/>
            <person name="Hall N."/>
            <person name="Watson M."/>
            <person name="Adriaenssens E.M."/>
            <person name="Foster-Nyarko E."/>
            <person name="Jarju S."/>
            <person name="Secka A."/>
            <person name="Antonio M."/>
            <person name="Oren A."/>
            <person name="Chaudhuri R.R."/>
            <person name="La Ragione R."/>
            <person name="Hildebrand F."/>
            <person name="Pallen M.J."/>
        </authorList>
    </citation>
    <scope>NUCLEOTIDE SEQUENCE</scope>
    <source>
        <strain evidence="1">ChiBcec16_6824</strain>
    </source>
</reference>
<comment type="caution">
    <text evidence="1">The sequence shown here is derived from an EMBL/GenBank/DDBJ whole genome shotgun (WGS) entry which is preliminary data.</text>
</comment>